<accession>A0A1L3GHP3</accession>
<keyword evidence="4" id="KW-1185">Reference proteome</keyword>
<gene>
    <name evidence="3" type="ORF">A7E75_10410</name>
</gene>
<dbReference type="EMBL" id="CP015518">
    <property type="protein sequence ID" value="APG25385.1"/>
    <property type="molecule type" value="Genomic_DNA"/>
</dbReference>
<feature type="compositionally biased region" description="Polar residues" evidence="1">
    <location>
        <begin position="806"/>
        <end position="818"/>
    </location>
</feature>
<keyword evidence="2" id="KW-0732">Signal</keyword>
<dbReference type="RefSeq" id="WP_072287236.1">
    <property type="nucleotide sequence ID" value="NZ_CP015455.1"/>
</dbReference>
<feature type="chain" id="PRO_5013131878" evidence="2">
    <location>
        <begin position="23"/>
        <end position="1212"/>
    </location>
</feature>
<dbReference type="OrthoDB" id="7156875at2"/>
<dbReference type="Proteomes" id="UP000182264">
    <property type="component" value="Chromosome"/>
</dbReference>
<evidence type="ECO:0000256" key="1">
    <source>
        <dbReference type="SAM" id="MobiDB-lite"/>
    </source>
</evidence>
<feature type="signal peptide" evidence="2">
    <location>
        <begin position="1"/>
        <end position="22"/>
    </location>
</feature>
<dbReference type="AlphaFoldDB" id="A0A1L3GHP3"/>
<feature type="region of interest" description="Disordered" evidence="1">
    <location>
        <begin position="806"/>
        <end position="832"/>
    </location>
</feature>
<evidence type="ECO:0000256" key="2">
    <source>
        <dbReference type="SAM" id="SignalP"/>
    </source>
</evidence>
<evidence type="ECO:0000313" key="4">
    <source>
        <dbReference type="Proteomes" id="UP000182264"/>
    </source>
</evidence>
<reference evidence="3 4" key="1">
    <citation type="journal article" date="2017" name="Genome Announc.">
        <title>Complete Genome Sequences of Two Acetylene-Fermenting Pelobacter acetylenicus Strains.</title>
        <authorList>
            <person name="Sutton J.M."/>
            <person name="Baesman S.M."/>
            <person name="Fierst J.L."/>
            <person name="Poret-Peterson A.T."/>
            <person name="Oremland R.S."/>
            <person name="Dunlap D.S."/>
            <person name="Akob D.M."/>
        </authorList>
    </citation>
    <scope>NUCLEOTIDE SEQUENCE [LARGE SCALE GENOMIC DNA]</scope>
    <source>
        <strain evidence="3 4">DSM 3247</strain>
    </source>
</reference>
<feature type="compositionally biased region" description="Low complexity" evidence="1">
    <location>
        <begin position="819"/>
        <end position="832"/>
    </location>
</feature>
<proteinExistence type="predicted"/>
<name>A0A1L3GHP3_SYNAC</name>
<protein>
    <submittedName>
        <fullName evidence="3">Uncharacterized protein</fullName>
    </submittedName>
</protein>
<evidence type="ECO:0000313" key="3">
    <source>
        <dbReference type="EMBL" id="APG25385.1"/>
    </source>
</evidence>
<dbReference type="STRING" id="29542.A6070_04415"/>
<sequence length="1212" mass="131045">MKKLQTAFVIASLLFSVQGAFARPDYYHGDSSIYVGGQTSSVKPNILFFIDTSKQMSEAGTAGTYERKATAWPGSRTPGAIYYKSNATYQVVSNTDMTEVQSGYPAAHSALYNNGNFIGCIDNKGERCTNKTTDYYTGDYLNWKEAANTASEWSSATGYAVGDLVYKAGAPSTSQKYKCVVAGTSGGSDPFPASDAVDISVTYTDGTVSWQPQAPLIKVLEHELNNNIFPYLAPLANIGLMEYNSNDQGGAIVLPVAGNTAASLASKMTDKIVPITQTANAQPLGGALWDAWLYWVGDPTGSSHANSTSNDNAAYDDSPIQYWCQNNHMVVLATGATKDNLGTSNPVALMDKNAELGAGHSDDYYTPEAAHYLYNSLDYEVDDTQSRVHTHIIQLMTPVIQQLVDAASYGHGSYVNVSNSSEIYAALADIIMSILEEDTSFVAPVVPASPENRTYSGQRIYLGFFKPMNDEPWKGNLKKFGLSADNEIVAFNSSGELVNATDDDGYFLTDDSTDPPTPVHRSFWTPTGTYDGGMVNAGGVGGRLKARTSARNIYTYLPGSGVTTDLYNSVHAFTTANTRLTAAILGVADDAAKNSLIHFVHGYLDDGTTKRDWLLGDILHSKPLIVNYANYAFTESNEADATKNKSMVFFGANDGMLHAVYDHNGEEAWAFIPPELLDDLRYLKDISSHYYFVDNSPLAYAHDADGDGTIEDGDRVILLFGLRRGGGGNTLGTSSRGSYYALDVTNPQQPKYLWHLNSDTAGFGELGQTWSQPRLAKMNIGGVTKIVAVFGAGYDNNEDLRFGSNQKFPDGTGATTDVSSAPDGFSSGASAGGSWQFRPRGRGLYVIELARLSATEAGYVPDFSQSGSLIWSATYDATHTDRSSMTYSIPSDILVYDRDLDGNADRFYAVDTGGQLWRFTVGDASTANWSVKRIFQANTGTSDVGRKVFYKPTITYKYPDTFVYFGSGDREHPLNYLNPGTTGGAVMDRIYMVRDREADDNPSAPSVLTESHLVDVTDNALQRDDTTNAEADALLDKLYNYEPADADGQPRSVYYGWFIKLNESGHEGEKVLASPTVFANVAFFTTYTPNSDASISQDPCSGGNLGISRLYAVNSRTGEAVFNWLTGSGTDRFGESQSSAITDRAKSGDADSSDVLRRADRSLAIGQGIPSGLVMVIGKDGSASILVGSGGAFPNVALDDIETLYPLYWMTW</sequence>
<organism evidence="3 4">
    <name type="scientific">Syntrophotalea acetylenica</name>
    <name type="common">Pelobacter acetylenicus</name>
    <dbReference type="NCBI Taxonomy" id="29542"/>
    <lineage>
        <taxon>Bacteria</taxon>
        <taxon>Pseudomonadati</taxon>
        <taxon>Thermodesulfobacteriota</taxon>
        <taxon>Desulfuromonadia</taxon>
        <taxon>Desulfuromonadales</taxon>
        <taxon>Syntrophotaleaceae</taxon>
        <taxon>Syntrophotalea</taxon>
    </lineage>
</organism>
<dbReference type="KEGG" id="pace:A6070_04415"/>